<evidence type="ECO:0000256" key="8">
    <source>
        <dbReference type="PIRSR" id="PIRSR002549-4"/>
    </source>
</evidence>
<feature type="binding site" evidence="6">
    <location>
        <position position="479"/>
    </location>
    <ligand>
        <name>hydrogencarbonate</name>
        <dbReference type="ChEBI" id="CHEBI:17544"/>
        <label>1</label>
    </ligand>
</feature>
<keyword evidence="5 7" id="KW-0408">Iron</keyword>
<feature type="binding site" evidence="6">
    <location>
        <position position="132"/>
    </location>
    <ligand>
        <name>hydrogencarbonate</name>
        <dbReference type="ChEBI" id="CHEBI:17544"/>
        <label>1</label>
    </ligand>
</feature>
<feature type="binding site" evidence="6">
    <location>
        <position position="480"/>
    </location>
    <ligand>
        <name>hydrogencarbonate</name>
        <dbReference type="ChEBI" id="CHEBI:17544"/>
        <label>2</label>
    </ligand>
</feature>
<feature type="chain" id="PRO_5043912013" description="Transferrin-like domain-containing protein" evidence="10">
    <location>
        <begin position="20"/>
        <end position="751"/>
    </location>
</feature>
<dbReference type="PANTHER" id="PTHR11485:SF57">
    <property type="entry name" value="TRANSFERRIN"/>
    <property type="match status" value="1"/>
</dbReference>
<keyword evidence="3" id="KW-0677">Repeat</keyword>
<feature type="transmembrane region" description="Helical" evidence="9">
    <location>
        <begin position="731"/>
        <end position="750"/>
    </location>
</feature>
<evidence type="ECO:0000256" key="9">
    <source>
        <dbReference type="SAM" id="Phobius"/>
    </source>
</evidence>
<feature type="disulfide bond" evidence="8">
    <location>
        <begin position="378"/>
        <end position="396"/>
    </location>
</feature>
<dbReference type="EMBL" id="JARAKH010000036">
    <property type="protein sequence ID" value="KAK8383561.1"/>
    <property type="molecule type" value="Genomic_DNA"/>
</dbReference>
<feature type="disulfide bond" evidence="8">
    <location>
        <begin position="471"/>
        <end position="569"/>
    </location>
</feature>
<feature type="disulfide bond" evidence="8">
    <location>
        <begin position="202"/>
        <end position="211"/>
    </location>
</feature>
<keyword evidence="9" id="KW-0812">Transmembrane</keyword>
<feature type="disulfide bond" evidence="8">
    <location>
        <begin position="25"/>
        <end position="59"/>
    </location>
</feature>
<organism evidence="12 13">
    <name type="scientific">Scylla paramamosain</name>
    <name type="common">Mud crab</name>
    <dbReference type="NCBI Taxonomy" id="85552"/>
    <lineage>
        <taxon>Eukaryota</taxon>
        <taxon>Metazoa</taxon>
        <taxon>Ecdysozoa</taxon>
        <taxon>Arthropoda</taxon>
        <taxon>Crustacea</taxon>
        <taxon>Multicrustacea</taxon>
        <taxon>Malacostraca</taxon>
        <taxon>Eumalacostraca</taxon>
        <taxon>Eucarida</taxon>
        <taxon>Decapoda</taxon>
        <taxon>Pleocyemata</taxon>
        <taxon>Brachyura</taxon>
        <taxon>Eubrachyura</taxon>
        <taxon>Portunoidea</taxon>
        <taxon>Portunidae</taxon>
        <taxon>Portuninae</taxon>
        <taxon>Scylla</taxon>
    </lineage>
</organism>
<dbReference type="PIRSF" id="PIRSF002549">
    <property type="entry name" value="Transferrin"/>
    <property type="match status" value="1"/>
</dbReference>
<dbReference type="SUPFAM" id="SSF53850">
    <property type="entry name" value="Periplasmic binding protein-like II"/>
    <property type="match status" value="2"/>
</dbReference>
<feature type="disulfide bond" evidence="8">
    <location>
        <begin position="260"/>
        <end position="276"/>
    </location>
</feature>
<accession>A0AAW0T864</accession>
<evidence type="ECO:0000313" key="12">
    <source>
        <dbReference type="EMBL" id="KAK8383561.1"/>
    </source>
</evidence>
<protein>
    <recommendedName>
        <fullName evidence="11">Transferrin-like domain-containing protein</fullName>
    </recommendedName>
</protein>
<keyword evidence="13" id="KW-1185">Reference proteome</keyword>
<feature type="domain" description="Transferrin-like" evidence="11">
    <location>
        <begin position="22"/>
        <end position="359"/>
    </location>
</feature>
<feature type="disulfide bond" evidence="8">
    <location>
        <begin position="513"/>
        <end position="536"/>
    </location>
</feature>
<keyword evidence="9" id="KW-0472">Membrane</keyword>
<feature type="binding site" evidence="7">
    <location>
        <position position="107"/>
    </location>
    <ligand>
        <name>Fe(3+)</name>
        <dbReference type="ChEBI" id="CHEBI:29034"/>
        <label>1</label>
    </ligand>
</feature>
<keyword evidence="5 7" id="KW-0479">Metal-binding</keyword>
<sequence>MHITSLCVAVAFTLGLVHAELVRVCVPERGFGPCQEMITERAFSDLNLQCVLGPDKYGCMEKVVAKEADTMTVTGEDVYLARELYDLDLRLVAEMRVKERASEPWRYQAVAVVRRNTIRSVADMKGAKSCHTGYARNTGWNIPFSHLLEMGQIQMQCDTSATVVEHDIKAVNAYFSQACIPGPWVPDSDTDSLLKRRYRNMCALCGQPDVCGKDDPHAGYQGALTCLVDGGADVAWSKLSVVEEFFRGRSEVASEYGLLCPDGRVLELSSASVKQCRWASRPWNGWLVRSANENNKAIITAITRMVDAAAPPLEENQRPWSNPVLGVWSPSAIHVRPQPVSPRDYLKEHKYDTTIDRLGCTEVPVKLCVESKFSLEKCQALTQVFKSRRIRPGLVCVTPDSGNCLSMVASGGAHITTADGGDVYHAYRDHQLMPIVSERYGLLDASYFAVAVVHTKSNISSLSDLRGKKSCHTGIGRTAGWKIPVVTLLKAGLLKEGDCDFAAQIGNFFSSSCVPGAKDPKYDPKGTNPESLCDLCIGNNVNGAPGPVQGKCDRRPIEAFSGYTGAFRCLVQGGGDVAFIKQTTVGENTNGNNNMSWAANLRSTDFKLLCRNTGAADVVDYNTCNLARVPAHKVIIDPKLSAVMKEEVRILLLRASDEFPPGQDVFKMFGTFKGKQDLIFKDSATALVNIRMDTFHKSLNDSYYETLQKLDECKLESIPLRLTDGNDGATTLSFVPTYMMLCAALAWLLAH</sequence>
<dbReference type="PROSITE" id="PS00207">
    <property type="entry name" value="TRANSFERRIN_LIKE_3"/>
    <property type="match status" value="1"/>
</dbReference>
<feature type="binding site" evidence="7">
    <location>
        <position position="220"/>
    </location>
    <ligand>
        <name>Fe(3+)</name>
        <dbReference type="ChEBI" id="CHEBI:29034"/>
        <label>1</label>
    </ligand>
</feature>
<proteinExistence type="inferred from homology"/>
<dbReference type="GO" id="GO:0006826">
    <property type="term" value="P:iron ion transport"/>
    <property type="evidence" value="ECO:0007669"/>
    <property type="project" value="UniProtKB-KW"/>
</dbReference>
<feature type="signal peptide" evidence="10">
    <location>
        <begin position="1"/>
        <end position="19"/>
    </location>
</feature>
<evidence type="ECO:0000256" key="4">
    <source>
        <dbReference type="ARBA" id="ARBA00023157"/>
    </source>
</evidence>
<dbReference type="CDD" id="cd13529">
    <property type="entry name" value="PBP2_transferrin"/>
    <property type="match status" value="2"/>
</dbReference>
<dbReference type="GO" id="GO:0005886">
    <property type="term" value="C:plasma membrane"/>
    <property type="evidence" value="ECO:0007669"/>
    <property type="project" value="TreeGrafter"/>
</dbReference>
<dbReference type="FunFam" id="3.40.190.10:FF:000095">
    <property type="entry name" value="Lactotransferrin"/>
    <property type="match status" value="1"/>
</dbReference>
<dbReference type="SMART" id="SM00094">
    <property type="entry name" value="TR_FER"/>
    <property type="match status" value="2"/>
</dbReference>
<dbReference type="Proteomes" id="UP001487740">
    <property type="component" value="Unassembled WGS sequence"/>
</dbReference>
<dbReference type="AlphaFoldDB" id="A0AAW0T864"/>
<gene>
    <name evidence="12" type="ORF">O3P69_015788</name>
</gene>
<dbReference type="PRINTS" id="PR00422">
    <property type="entry name" value="TRANSFERRIN"/>
</dbReference>
<reference evidence="12 13" key="1">
    <citation type="submission" date="2023-03" db="EMBL/GenBank/DDBJ databases">
        <title>High-quality genome of Scylla paramamosain provides insights in environmental adaptation.</title>
        <authorList>
            <person name="Zhang L."/>
        </authorList>
    </citation>
    <scope>NUCLEOTIDE SEQUENCE [LARGE SCALE GENOMIC DNA]</scope>
    <source>
        <strain evidence="12">LZ_2023a</strain>
        <tissue evidence="12">Muscle</tissue>
    </source>
</reference>
<evidence type="ECO:0000256" key="10">
    <source>
        <dbReference type="SAM" id="SignalP"/>
    </source>
</evidence>
<dbReference type="PROSITE" id="PS00205">
    <property type="entry name" value="TRANSFERRIN_LIKE_1"/>
    <property type="match status" value="1"/>
</dbReference>
<evidence type="ECO:0000256" key="6">
    <source>
        <dbReference type="PIRSR" id="PIRSR002549-2"/>
    </source>
</evidence>
<keyword evidence="5" id="KW-0410">Iron transport</keyword>
<feature type="disulfide bond" evidence="8">
    <location>
        <begin position="368"/>
        <end position="404"/>
    </location>
</feature>
<feature type="binding site" evidence="7">
    <location>
        <position position="447"/>
    </location>
    <ligand>
        <name>Fe(3+)</name>
        <dbReference type="ChEBI" id="CHEBI:29034"/>
        <label>1</label>
    </ligand>
</feature>
<feature type="disulfide bond" evidence="8">
    <location>
        <begin position="533"/>
        <end position="552"/>
    </location>
</feature>
<dbReference type="PROSITE" id="PS51408">
    <property type="entry name" value="TRANSFERRIN_LIKE_4"/>
    <property type="match status" value="2"/>
</dbReference>
<name>A0AAW0T864_SCYPA</name>
<dbReference type="InterPro" id="IPR016357">
    <property type="entry name" value="Transferrin"/>
</dbReference>
<keyword evidence="5" id="KW-0406">Ion transport</keyword>
<dbReference type="InterPro" id="IPR001156">
    <property type="entry name" value="Transferrin-like_dom"/>
</dbReference>
<evidence type="ECO:0000256" key="1">
    <source>
        <dbReference type="ARBA" id="ARBA00004613"/>
    </source>
</evidence>
<evidence type="ECO:0000256" key="7">
    <source>
        <dbReference type="PIRSR" id="PIRSR002549-3"/>
    </source>
</evidence>
<feature type="disulfide bond" evidence="8">
    <location>
        <begin position="499"/>
        <end position="713"/>
    </location>
</feature>
<dbReference type="Pfam" id="PF00405">
    <property type="entry name" value="Transferrin"/>
    <property type="match status" value="2"/>
</dbReference>
<dbReference type="Gene3D" id="3.40.190.10">
    <property type="entry name" value="Periplasmic binding protein-like II"/>
    <property type="match status" value="4"/>
</dbReference>
<feature type="binding site" evidence="7">
    <location>
        <position position="632"/>
    </location>
    <ligand>
        <name>Fe(3+)</name>
        <dbReference type="ChEBI" id="CHEBI:29034"/>
        <label>1</label>
    </ligand>
</feature>
<comment type="caution">
    <text evidence="12">The sequence shown here is derived from an EMBL/GenBank/DDBJ whole genome shotgun (WGS) entry which is preliminary data.</text>
</comment>
<dbReference type="GO" id="GO:0046872">
    <property type="term" value="F:metal ion binding"/>
    <property type="evidence" value="ECO:0007669"/>
    <property type="project" value="UniProtKB-KW"/>
</dbReference>
<feature type="disulfide bond" evidence="8">
    <location>
        <begin position="130"/>
        <end position="226"/>
    </location>
</feature>
<keyword evidence="5" id="KW-0813">Transport</keyword>
<feature type="binding site" evidence="7">
    <location>
        <position position="563"/>
    </location>
    <ligand>
        <name>Fe(3+)</name>
        <dbReference type="ChEBI" id="CHEBI:29034"/>
        <label>2</label>
    </ligand>
</feature>
<dbReference type="GO" id="GO:0055037">
    <property type="term" value="C:recycling endosome"/>
    <property type="evidence" value="ECO:0007669"/>
    <property type="project" value="TreeGrafter"/>
</dbReference>
<evidence type="ECO:0000259" key="11">
    <source>
        <dbReference type="PROSITE" id="PS51408"/>
    </source>
</evidence>
<feature type="binding site" evidence="6">
    <location>
        <position position="139"/>
    </location>
    <ligand>
        <name>hydrogencarbonate</name>
        <dbReference type="ChEBI" id="CHEBI:17544"/>
        <label>1</label>
    </ligand>
</feature>
<feature type="binding site" evidence="6">
    <location>
        <position position="473"/>
    </location>
    <ligand>
        <name>hydrogencarbonate</name>
        <dbReference type="ChEBI" id="CHEBI:17544"/>
        <label>1</label>
    </ligand>
</feature>
<dbReference type="InterPro" id="IPR018195">
    <property type="entry name" value="Transferrin_Fe_BS"/>
</dbReference>
<feature type="binding site" evidence="6">
    <location>
        <position position="136"/>
    </location>
    <ligand>
        <name>hydrogencarbonate</name>
        <dbReference type="ChEBI" id="CHEBI:17544"/>
        <label>1</label>
    </ligand>
</feature>
<keyword evidence="2" id="KW-0964">Secreted</keyword>
<evidence type="ECO:0000313" key="13">
    <source>
        <dbReference type="Proteomes" id="UP001487740"/>
    </source>
</evidence>
<keyword evidence="10" id="KW-0732">Signal</keyword>
<dbReference type="GO" id="GO:0005615">
    <property type="term" value="C:extracellular space"/>
    <property type="evidence" value="ECO:0007669"/>
    <property type="project" value="InterPro"/>
</dbReference>
<feature type="domain" description="Transferrin-like" evidence="11">
    <location>
        <begin position="365"/>
        <end position="712"/>
    </location>
</feature>
<keyword evidence="4 8" id="KW-1015">Disulfide bond</keyword>
<feature type="binding site" evidence="6">
    <location>
        <position position="477"/>
    </location>
    <ligand>
        <name>hydrogencarbonate</name>
        <dbReference type="ChEBI" id="CHEBI:17544"/>
        <label>1</label>
    </ligand>
</feature>
<feature type="disulfide bond" evidence="8">
    <location>
        <begin position="610"/>
        <end position="624"/>
    </location>
</feature>
<comment type="subcellular location">
    <subcellularLocation>
        <location evidence="1">Secreted</location>
    </subcellularLocation>
</comment>
<evidence type="ECO:0000256" key="2">
    <source>
        <dbReference type="ARBA" id="ARBA00022525"/>
    </source>
</evidence>
<comment type="similarity">
    <text evidence="5">Belongs to the transferrin family.</text>
</comment>
<feature type="disulfide bond" evidence="8">
    <location>
        <begin position="179"/>
        <end position="205"/>
    </location>
</feature>
<keyword evidence="9" id="KW-1133">Transmembrane helix</keyword>
<evidence type="ECO:0000256" key="3">
    <source>
        <dbReference type="ARBA" id="ARBA00022737"/>
    </source>
</evidence>
<dbReference type="PANTHER" id="PTHR11485">
    <property type="entry name" value="TRANSFERRIN"/>
    <property type="match status" value="1"/>
</dbReference>
<feature type="binding site" evidence="7">
    <location>
        <position position="419"/>
    </location>
    <ligand>
        <name>Fe(3+)</name>
        <dbReference type="ChEBI" id="CHEBI:29034"/>
        <label>1</label>
    </ligand>
</feature>
<dbReference type="GO" id="GO:0005769">
    <property type="term" value="C:early endosome"/>
    <property type="evidence" value="ECO:0007669"/>
    <property type="project" value="TreeGrafter"/>
</dbReference>
<feature type="disulfide bond" evidence="8">
    <location>
        <begin position="34"/>
        <end position="50"/>
    </location>
</feature>
<evidence type="ECO:0000256" key="5">
    <source>
        <dbReference type="PIRNR" id="PIRNR002549"/>
    </source>
</evidence>
<dbReference type="PROSITE" id="PS00206">
    <property type="entry name" value="TRANSFERRIN_LIKE_2"/>
    <property type="match status" value="1"/>
</dbReference>